<keyword evidence="3" id="KW-1185">Reference proteome</keyword>
<dbReference type="PANTHER" id="PTHR21666:SF270">
    <property type="entry name" value="MUREIN HYDROLASE ACTIVATOR ENVC"/>
    <property type="match status" value="1"/>
</dbReference>
<gene>
    <name evidence="2" type="ORF">AN215_25565</name>
</gene>
<dbReference type="STRING" id="933944.AN215_25565"/>
<dbReference type="InterPro" id="IPR011055">
    <property type="entry name" value="Dup_hybrid_motif"/>
</dbReference>
<dbReference type="Pfam" id="PF01551">
    <property type="entry name" value="Peptidase_M23"/>
    <property type="match status" value="1"/>
</dbReference>
<dbReference type="SUPFAM" id="SSF51261">
    <property type="entry name" value="Duplicated hybrid motif"/>
    <property type="match status" value="1"/>
</dbReference>
<dbReference type="PATRIC" id="fig|933944.5.peg.4206"/>
<accession>A0A1E7JIU0</accession>
<comment type="caution">
    <text evidence="2">The sequence shown here is derived from an EMBL/GenBank/DDBJ whole genome shotgun (WGS) entry which is preliminary data.</text>
</comment>
<organism evidence="2 3">
    <name type="scientific">Streptomyces abyssalis</name>
    <dbReference type="NCBI Taxonomy" id="933944"/>
    <lineage>
        <taxon>Bacteria</taxon>
        <taxon>Bacillati</taxon>
        <taxon>Actinomycetota</taxon>
        <taxon>Actinomycetes</taxon>
        <taxon>Kitasatosporales</taxon>
        <taxon>Streptomycetaceae</taxon>
        <taxon>Streptomyces</taxon>
    </lineage>
</organism>
<dbReference type="InterPro" id="IPR016047">
    <property type="entry name" value="M23ase_b-sheet_dom"/>
</dbReference>
<dbReference type="Gene3D" id="2.70.70.10">
    <property type="entry name" value="Glucose Permease (Domain IIA)"/>
    <property type="match status" value="1"/>
</dbReference>
<feature type="domain" description="M23ase beta-sheet core" evidence="1">
    <location>
        <begin position="139"/>
        <end position="210"/>
    </location>
</feature>
<evidence type="ECO:0000313" key="2">
    <source>
        <dbReference type="EMBL" id="OEU86370.1"/>
    </source>
</evidence>
<dbReference type="AlphaFoldDB" id="A0A1E7JIU0"/>
<dbReference type="EMBL" id="LJGT01000041">
    <property type="protein sequence ID" value="OEU86370.1"/>
    <property type="molecule type" value="Genomic_DNA"/>
</dbReference>
<protein>
    <submittedName>
        <fullName evidence="2">Peptidase M23</fullName>
    </submittedName>
</protein>
<evidence type="ECO:0000313" key="3">
    <source>
        <dbReference type="Proteomes" id="UP000176087"/>
    </source>
</evidence>
<name>A0A1E7JIU0_9ACTN</name>
<dbReference type="PANTHER" id="PTHR21666">
    <property type="entry name" value="PEPTIDASE-RELATED"/>
    <property type="match status" value="1"/>
</dbReference>
<dbReference type="Proteomes" id="UP000176087">
    <property type="component" value="Unassembled WGS sequence"/>
</dbReference>
<dbReference type="InterPro" id="IPR050570">
    <property type="entry name" value="Cell_wall_metabolism_enzyme"/>
</dbReference>
<proteinExistence type="predicted"/>
<evidence type="ECO:0000259" key="1">
    <source>
        <dbReference type="Pfam" id="PF01551"/>
    </source>
</evidence>
<reference evidence="2 3" key="1">
    <citation type="journal article" date="2016" name="Front. Microbiol.">
        <title>Comparative Genomics Analysis of Streptomyces Species Reveals Their Adaptation to the Marine Environment and Their Diversity at the Genomic Level.</title>
        <authorList>
            <person name="Tian X."/>
            <person name="Zhang Z."/>
            <person name="Yang T."/>
            <person name="Chen M."/>
            <person name="Li J."/>
            <person name="Chen F."/>
            <person name="Yang J."/>
            <person name="Li W."/>
            <person name="Zhang B."/>
            <person name="Zhang Z."/>
            <person name="Wu J."/>
            <person name="Zhang C."/>
            <person name="Long L."/>
            <person name="Xiao J."/>
        </authorList>
    </citation>
    <scope>NUCLEOTIDE SEQUENCE [LARGE SCALE GENOMIC DNA]</scope>
    <source>
        <strain evidence="2 3">SCSIO 10390</strain>
    </source>
</reference>
<dbReference type="CDD" id="cd12797">
    <property type="entry name" value="M23_peptidase"/>
    <property type="match status" value="1"/>
</dbReference>
<sequence>MLIVAGLLMAGALNLRQRPRESRAPMMIPPPFTGRWTAFNSPSTKVPSHTHSYAQTYAIDVKHDPRPDGEEDGEGGVLGASATPPVTWFWPLARRPQAYPSFGRPVLAPAGGVVVATAGEQRDHLTRTSLPGVLFLGLEGFVRGLGWPRHLLGNHVVLDMGEGVHAVFAHLRRGSLRVSPGDRVPAGAQLADCGNSGNSSDPHLHFQLMDGPDVAVAHGLPFEWRYTDDDGNEHTGVPANFTSFVPVRPS</sequence>
<dbReference type="GO" id="GO:0004222">
    <property type="term" value="F:metalloendopeptidase activity"/>
    <property type="evidence" value="ECO:0007669"/>
    <property type="project" value="TreeGrafter"/>
</dbReference>